<reference evidence="3 4" key="1">
    <citation type="submission" date="2019-02" db="EMBL/GenBank/DDBJ databases">
        <title>Deep-cultivation of Planctomycetes and their phenomic and genomic characterization uncovers novel biology.</title>
        <authorList>
            <person name="Wiegand S."/>
            <person name="Jogler M."/>
            <person name="Boedeker C."/>
            <person name="Pinto D."/>
            <person name="Vollmers J."/>
            <person name="Rivas-Marin E."/>
            <person name="Kohn T."/>
            <person name="Peeters S.H."/>
            <person name="Heuer A."/>
            <person name="Rast P."/>
            <person name="Oberbeckmann S."/>
            <person name="Bunk B."/>
            <person name="Jeske O."/>
            <person name="Meyerdierks A."/>
            <person name="Storesund J.E."/>
            <person name="Kallscheuer N."/>
            <person name="Luecker S."/>
            <person name="Lage O.M."/>
            <person name="Pohl T."/>
            <person name="Merkel B.J."/>
            <person name="Hornburger P."/>
            <person name="Mueller R.-W."/>
            <person name="Bruemmer F."/>
            <person name="Labrenz M."/>
            <person name="Spormann A.M."/>
            <person name="Op Den Camp H."/>
            <person name="Overmann J."/>
            <person name="Amann R."/>
            <person name="Jetten M.S.M."/>
            <person name="Mascher T."/>
            <person name="Medema M.H."/>
            <person name="Devos D.P."/>
            <person name="Kaster A.-K."/>
            <person name="Ovreas L."/>
            <person name="Rohde M."/>
            <person name="Galperin M.Y."/>
            <person name="Jogler C."/>
        </authorList>
    </citation>
    <scope>NUCLEOTIDE SEQUENCE [LARGE SCALE GENOMIC DNA]</scope>
    <source>
        <strain evidence="3 4">KOR42</strain>
    </source>
</reference>
<keyword evidence="4" id="KW-1185">Reference proteome</keyword>
<dbReference type="InterPro" id="IPR001296">
    <property type="entry name" value="Glyco_trans_1"/>
</dbReference>
<dbReference type="Pfam" id="PF13439">
    <property type="entry name" value="Glyco_transf_4"/>
    <property type="match status" value="1"/>
</dbReference>
<evidence type="ECO:0000313" key="4">
    <source>
        <dbReference type="Proteomes" id="UP000317243"/>
    </source>
</evidence>
<proteinExistence type="predicted"/>
<dbReference type="SUPFAM" id="SSF53756">
    <property type="entry name" value="UDP-Glycosyltransferase/glycogen phosphorylase"/>
    <property type="match status" value="1"/>
</dbReference>
<dbReference type="Proteomes" id="UP000317243">
    <property type="component" value="Unassembled WGS sequence"/>
</dbReference>
<name>A0A5C5X2J6_9PLAN</name>
<dbReference type="RefSeq" id="WP_146506944.1">
    <property type="nucleotide sequence ID" value="NZ_SIHI01000001.1"/>
</dbReference>
<feature type="domain" description="Glycosyltransferase subfamily 4-like N-terminal" evidence="2">
    <location>
        <begin position="27"/>
        <end position="178"/>
    </location>
</feature>
<dbReference type="EC" id="2.4.1.301" evidence="3"/>
<gene>
    <name evidence="3" type="primary">kanE</name>
    <name evidence="3" type="ORF">KOR42_04180</name>
</gene>
<protein>
    <submittedName>
        <fullName evidence="3">Alpha-D-kanosaminyltransferase</fullName>
        <ecNumber evidence="3">2.4.1.301</ecNumber>
    </submittedName>
</protein>
<comment type="caution">
    <text evidence="3">The sequence shown here is derived from an EMBL/GenBank/DDBJ whole genome shotgun (WGS) entry which is preliminary data.</text>
</comment>
<organism evidence="3 4">
    <name type="scientific">Thalassoglobus neptunius</name>
    <dbReference type="NCBI Taxonomy" id="1938619"/>
    <lineage>
        <taxon>Bacteria</taxon>
        <taxon>Pseudomonadati</taxon>
        <taxon>Planctomycetota</taxon>
        <taxon>Planctomycetia</taxon>
        <taxon>Planctomycetales</taxon>
        <taxon>Planctomycetaceae</taxon>
        <taxon>Thalassoglobus</taxon>
    </lineage>
</organism>
<dbReference type="Gene3D" id="3.40.50.2000">
    <property type="entry name" value="Glycogen Phosphorylase B"/>
    <property type="match status" value="2"/>
</dbReference>
<keyword evidence="3" id="KW-0808">Transferase</keyword>
<dbReference type="OrthoDB" id="9804196at2"/>
<dbReference type="GO" id="GO:0016757">
    <property type="term" value="F:glycosyltransferase activity"/>
    <property type="evidence" value="ECO:0007669"/>
    <property type="project" value="UniProtKB-KW"/>
</dbReference>
<dbReference type="AlphaFoldDB" id="A0A5C5X2J6"/>
<dbReference type="PANTHER" id="PTHR12526:SF630">
    <property type="entry name" value="GLYCOSYLTRANSFERASE"/>
    <property type="match status" value="1"/>
</dbReference>
<keyword evidence="3" id="KW-0328">Glycosyltransferase</keyword>
<accession>A0A5C5X2J6</accession>
<dbReference type="InterPro" id="IPR028098">
    <property type="entry name" value="Glyco_trans_4-like_N"/>
</dbReference>
<dbReference type="EMBL" id="SIHI01000001">
    <property type="protein sequence ID" value="TWT57060.1"/>
    <property type="molecule type" value="Genomic_DNA"/>
</dbReference>
<evidence type="ECO:0000259" key="1">
    <source>
        <dbReference type="Pfam" id="PF00534"/>
    </source>
</evidence>
<evidence type="ECO:0000313" key="3">
    <source>
        <dbReference type="EMBL" id="TWT57060.1"/>
    </source>
</evidence>
<sequence>MQEPSSAPTEMTPPRKIAFCITDLDNGGAERALLELVTRLDKTRWTPRVYCLSERGELVEEFERLGIDVKCRTRSRRFDLTIIPWLTKDLKEFRPDIIQGFLFHGNIASRLAGARARIPARIAGHRVAERGRHWHLRVDRLTRRWVHHHVCVSRGVADFVTQELSLNPHEVTVIPNGVTEIAPSTPTHSIREEFGIAPEAPIVLAAGRLHPQKGFPDLLEAFRTVRETHSDVHLIIAGEGPQRQELEAQIRHLKLDGSVTLAGFRSDLTTLMQQADLFVLSSLWEGMPNVVLQAMECGLPVVATEVEGVPDVIESNLTGILVPIGAAPEIAGACLQILTDPELGRQLGSNAQNLVRKNFTWKRTASLYEQLYGRLLSDQMFNEPR</sequence>
<feature type="domain" description="Glycosyl transferase family 1" evidence="1">
    <location>
        <begin position="190"/>
        <end position="353"/>
    </location>
</feature>
<dbReference type="Pfam" id="PF00534">
    <property type="entry name" value="Glycos_transf_1"/>
    <property type="match status" value="1"/>
</dbReference>
<evidence type="ECO:0000259" key="2">
    <source>
        <dbReference type="Pfam" id="PF13439"/>
    </source>
</evidence>
<dbReference type="PANTHER" id="PTHR12526">
    <property type="entry name" value="GLYCOSYLTRANSFERASE"/>
    <property type="match status" value="1"/>
</dbReference>